<reference evidence="2" key="1">
    <citation type="submission" date="2022-10" db="EMBL/GenBank/DDBJ databases">
        <title>The WGS of Solirubrobacter ginsenosidimutans DSM 21036.</title>
        <authorList>
            <person name="Jiang Z."/>
        </authorList>
    </citation>
    <scope>NUCLEOTIDE SEQUENCE</scope>
    <source>
        <strain evidence="2">DSM 21036</strain>
    </source>
</reference>
<proteinExistence type="predicted"/>
<evidence type="ECO:0000313" key="3">
    <source>
        <dbReference type="Proteomes" id="UP001149140"/>
    </source>
</evidence>
<dbReference type="RefSeq" id="WP_270040215.1">
    <property type="nucleotide sequence ID" value="NZ_JAPDOD010000008.1"/>
</dbReference>
<evidence type="ECO:0000313" key="2">
    <source>
        <dbReference type="EMBL" id="MDA0161055.1"/>
    </source>
</evidence>
<feature type="domain" description="Xylose isomerase-like TIM barrel" evidence="1">
    <location>
        <begin position="10"/>
        <end position="262"/>
    </location>
</feature>
<sequence>MSDHRLEHALELLAENGYSGVALTLDHIHFDPLAPRLRARAARLRTELDVLGMNAVVETGARFVLDPRRKHFPTLVSDGRQRRVDLLCTAVDVAAELGAPVVSMWSGAAPAGEPRELAWDLLVDGCERVLTHAENHGITLAFEPEPGMLVETLADYESLAERLGHPPALGLTLDIGHIVCLEPMSVTECVRRGAATLAHVHIEDMKRGVHEHLEFGAGELDLGEALTVLGEVGYEGMVAVELSRHSHAAHEMVPRAMAALRAAEPRRVMGEVT</sequence>
<dbReference type="SUPFAM" id="SSF51658">
    <property type="entry name" value="Xylose isomerase-like"/>
    <property type="match status" value="1"/>
</dbReference>
<protein>
    <submittedName>
        <fullName evidence="2">Sugar phosphate isomerase/epimerase</fullName>
    </submittedName>
</protein>
<accession>A0A9X3RZM1</accession>
<dbReference type="AlphaFoldDB" id="A0A9X3RZM1"/>
<dbReference type="InterPro" id="IPR036237">
    <property type="entry name" value="Xyl_isomerase-like_sf"/>
</dbReference>
<dbReference type="InterPro" id="IPR013022">
    <property type="entry name" value="Xyl_isomerase-like_TIM-brl"/>
</dbReference>
<dbReference type="InterPro" id="IPR050312">
    <property type="entry name" value="IolE/XylAMocC-like"/>
</dbReference>
<organism evidence="2 3">
    <name type="scientific">Solirubrobacter ginsenosidimutans</name>
    <dbReference type="NCBI Taxonomy" id="490573"/>
    <lineage>
        <taxon>Bacteria</taxon>
        <taxon>Bacillati</taxon>
        <taxon>Actinomycetota</taxon>
        <taxon>Thermoleophilia</taxon>
        <taxon>Solirubrobacterales</taxon>
        <taxon>Solirubrobacteraceae</taxon>
        <taxon>Solirubrobacter</taxon>
    </lineage>
</organism>
<comment type="caution">
    <text evidence="2">The sequence shown here is derived from an EMBL/GenBank/DDBJ whole genome shotgun (WGS) entry which is preliminary data.</text>
</comment>
<dbReference type="PANTHER" id="PTHR12110:SF52">
    <property type="entry name" value="XYLOSE ISOMERASE"/>
    <property type="match status" value="1"/>
</dbReference>
<dbReference type="Proteomes" id="UP001149140">
    <property type="component" value="Unassembled WGS sequence"/>
</dbReference>
<dbReference type="EMBL" id="JAPDOD010000008">
    <property type="protein sequence ID" value="MDA0161055.1"/>
    <property type="molecule type" value="Genomic_DNA"/>
</dbReference>
<dbReference type="GO" id="GO:0016853">
    <property type="term" value="F:isomerase activity"/>
    <property type="evidence" value="ECO:0007669"/>
    <property type="project" value="UniProtKB-KW"/>
</dbReference>
<keyword evidence="3" id="KW-1185">Reference proteome</keyword>
<dbReference type="Pfam" id="PF01261">
    <property type="entry name" value="AP_endonuc_2"/>
    <property type="match status" value="1"/>
</dbReference>
<dbReference type="PANTHER" id="PTHR12110">
    <property type="entry name" value="HYDROXYPYRUVATE ISOMERASE"/>
    <property type="match status" value="1"/>
</dbReference>
<dbReference type="Gene3D" id="3.20.20.150">
    <property type="entry name" value="Divalent-metal-dependent TIM barrel enzymes"/>
    <property type="match status" value="1"/>
</dbReference>
<gene>
    <name evidence="2" type="ORF">OM076_12320</name>
</gene>
<keyword evidence="2" id="KW-0413">Isomerase</keyword>
<name>A0A9X3RZM1_9ACTN</name>
<evidence type="ECO:0000259" key="1">
    <source>
        <dbReference type="Pfam" id="PF01261"/>
    </source>
</evidence>